<keyword evidence="2" id="KW-1185">Reference proteome</keyword>
<dbReference type="RefSeq" id="WP_064122257.1">
    <property type="nucleotide sequence ID" value="NZ_CP015243.1"/>
</dbReference>
<accession>A0A172YDX3</accession>
<evidence type="ECO:0000313" key="1">
    <source>
        <dbReference type="EMBL" id="ANF57302.1"/>
    </source>
</evidence>
<name>A0A172YDX3_9GAMM</name>
<reference evidence="1 2" key="1">
    <citation type="submission" date="2016-04" db="EMBL/GenBank/DDBJ databases">
        <title>Complete Genome Sequence of Halotalea alkalilenta IHB B 13600.</title>
        <authorList>
            <person name="Swarnkar M.K."/>
            <person name="Sharma A."/>
            <person name="Kaushal K."/>
            <person name="Soni R."/>
            <person name="Rana S."/>
            <person name="Singh A.K."/>
            <person name="Gulati A."/>
        </authorList>
    </citation>
    <scope>NUCLEOTIDE SEQUENCE [LARGE SCALE GENOMIC DNA]</scope>
    <source>
        <strain evidence="1 2">IHB B 13600</strain>
    </source>
</reference>
<dbReference type="Proteomes" id="UP000077875">
    <property type="component" value="Chromosome"/>
</dbReference>
<gene>
    <name evidence="1" type="ORF">A5892_07350</name>
</gene>
<dbReference type="KEGG" id="haa:A5892_07350"/>
<protein>
    <submittedName>
        <fullName evidence="1">Uncharacterized protein</fullName>
    </submittedName>
</protein>
<proteinExistence type="predicted"/>
<sequence length="109" mass="11821">MKRAAMILSVLLSGCYADDDLPRTVALECGGYGEVDVSMDGRIRYEDGVKPELVDRDVDYYGVMKSVESEYSDGSVFTSAEMGAGSTSFSLERDGNGRIANCYLIGHQS</sequence>
<dbReference type="AlphaFoldDB" id="A0A172YDX3"/>
<organism evidence="1 2">
    <name type="scientific">Halotalea alkalilenta</name>
    <dbReference type="NCBI Taxonomy" id="376489"/>
    <lineage>
        <taxon>Bacteria</taxon>
        <taxon>Pseudomonadati</taxon>
        <taxon>Pseudomonadota</taxon>
        <taxon>Gammaproteobacteria</taxon>
        <taxon>Oceanospirillales</taxon>
        <taxon>Halomonadaceae</taxon>
        <taxon>Halotalea</taxon>
    </lineage>
</organism>
<evidence type="ECO:0000313" key="2">
    <source>
        <dbReference type="Proteomes" id="UP000077875"/>
    </source>
</evidence>
<dbReference type="PROSITE" id="PS51257">
    <property type="entry name" value="PROKAR_LIPOPROTEIN"/>
    <property type="match status" value="1"/>
</dbReference>
<dbReference type="EMBL" id="CP015243">
    <property type="protein sequence ID" value="ANF57302.1"/>
    <property type="molecule type" value="Genomic_DNA"/>
</dbReference>